<protein>
    <submittedName>
        <fullName evidence="5">Linoleate 13S-lipoxygenase 2-1, chloroplastic</fullName>
    </submittedName>
</protein>
<comment type="caution">
    <text evidence="5">The sequence shown here is derived from an EMBL/GenBank/DDBJ whole genome shotgun (WGS) entry which is preliminary data.</text>
</comment>
<dbReference type="GO" id="GO:0016702">
    <property type="term" value="F:oxidoreductase activity, acting on single donors with incorporation of molecular oxygen, incorporation of two atoms of oxygen"/>
    <property type="evidence" value="ECO:0007669"/>
    <property type="project" value="InterPro"/>
</dbReference>
<keyword evidence="2" id="KW-0223">Dioxygenase</keyword>
<dbReference type="InterPro" id="IPR036226">
    <property type="entry name" value="LipOase_C_sf"/>
</dbReference>
<dbReference type="PROSITE" id="PS51393">
    <property type="entry name" value="LIPOXYGENASE_3"/>
    <property type="match status" value="1"/>
</dbReference>
<reference evidence="5 6" key="1">
    <citation type="submission" date="2015-01" db="EMBL/GenBank/DDBJ databases">
        <title>Evolution of Trichinella species and genotypes.</title>
        <authorList>
            <person name="Korhonen P.K."/>
            <person name="Edoardo P."/>
            <person name="Giuseppe L.R."/>
            <person name="Gasser R.B."/>
        </authorList>
    </citation>
    <scope>NUCLEOTIDE SEQUENCE [LARGE SCALE GENOMIC DNA]</scope>
    <source>
        <strain evidence="5">ISS37</strain>
    </source>
</reference>
<sequence length="67" mass="7956">MNRDKFFWFRDEEFGRQTLAGLNPYSIKLVTEWPLKSELDPEIYGSPESAITTEMIEREIRGFVTIR</sequence>
<evidence type="ECO:0000256" key="1">
    <source>
        <dbReference type="ARBA" id="ARBA00022723"/>
    </source>
</evidence>
<dbReference type="STRING" id="6336.A0A0V0RAZ3"/>
<dbReference type="GO" id="GO:0034440">
    <property type="term" value="P:lipid oxidation"/>
    <property type="evidence" value="ECO:0007669"/>
    <property type="project" value="InterPro"/>
</dbReference>
<evidence type="ECO:0000256" key="3">
    <source>
        <dbReference type="ARBA" id="ARBA00023002"/>
    </source>
</evidence>
<keyword evidence="3" id="KW-0560">Oxidoreductase</keyword>
<dbReference type="EMBL" id="JYDL01001631">
    <property type="protein sequence ID" value="KRX11686.1"/>
    <property type="molecule type" value="Genomic_DNA"/>
</dbReference>
<proteinExistence type="predicted"/>
<gene>
    <name evidence="5" type="primary">LOX2.1</name>
    <name evidence="5" type="ORF">T07_14892</name>
</gene>
<accession>A0A0V0RAZ3</accession>
<dbReference type="Proteomes" id="UP000054630">
    <property type="component" value="Unassembled WGS sequence"/>
</dbReference>
<dbReference type="GO" id="GO:0046872">
    <property type="term" value="F:metal ion binding"/>
    <property type="evidence" value="ECO:0007669"/>
    <property type="project" value="UniProtKB-KW"/>
</dbReference>
<feature type="domain" description="Lipoxygenase" evidence="4">
    <location>
        <begin position="1"/>
        <end position="67"/>
    </location>
</feature>
<name>A0A0V0RAZ3_9BILA</name>
<organism evidence="5 6">
    <name type="scientific">Trichinella nelsoni</name>
    <dbReference type="NCBI Taxonomy" id="6336"/>
    <lineage>
        <taxon>Eukaryota</taxon>
        <taxon>Metazoa</taxon>
        <taxon>Ecdysozoa</taxon>
        <taxon>Nematoda</taxon>
        <taxon>Enoplea</taxon>
        <taxon>Dorylaimia</taxon>
        <taxon>Trichinellida</taxon>
        <taxon>Trichinellidae</taxon>
        <taxon>Trichinella</taxon>
    </lineage>
</organism>
<dbReference type="AlphaFoldDB" id="A0A0V0RAZ3"/>
<dbReference type="PANTHER" id="PTHR11771">
    <property type="entry name" value="LIPOXYGENASE"/>
    <property type="match status" value="1"/>
</dbReference>
<evidence type="ECO:0000313" key="5">
    <source>
        <dbReference type="EMBL" id="KRX11686.1"/>
    </source>
</evidence>
<keyword evidence="6" id="KW-1185">Reference proteome</keyword>
<dbReference type="Pfam" id="PF00305">
    <property type="entry name" value="Lipoxygenase"/>
    <property type="match status" value="1"/>
</dbReference>
<evidence type="ECO:0000259" key="4">
    <source>
        <dbReference type="PROSITE" id="PS51393"/>
    </source>
</evidence>
<dbReference type="InterPro" id="IPR013819">
    <property type="entry name" value="LipOase_C"/>
</dbReference>
<keyword evidence="1" id="KW-0479">Metal-binding</keyword>
<evidence type="ECO:0000256" key="2">
    <source>
        <dbReference type="ARBA" id="ARBA00022964"/>
    </source>
</evidence>
<dbReference type="SUPFAM" id="SSF48484">
    <property type="entry name" value="Lipoxigenase"/>
    <property type="match status" value="1"/>
</dbReference>
<dbReference type="InterPro" id="IPR000907">
    <property type="entry name" value="LipOase"/>
</dbReference>
<dbReference type="OrthoDB" id="1715026at2759"/>
<dbReference type="Gene3D" id="3.10.450.60">
    <property type="match status" value="1"/>
</dbReference>
<evidence type="ECO:0000313" key="6">
    <source>
        <dbReference type="Proteomes" id="UP000054630"/>
    </source>
</evidence>